<organism evidence="2 3">
    <name type="scientific">Portunus trituberculatus</name>
    <name type="common">Swimming crab</name>
    <name type="synonym">Neptunus trituberculatus</name>
    <dbReference type="NCBI Taxonomy" id="210409"/>
    <lineage>
        <taxon>Eukaryota</taxon>
        <taxon>Metazoa</taxon>
        <taxon>Ecdysozoa</taxon>
        <taxon>Arthropoda</taxon>
        <taxon>Crustacea</taxon>
        <taxon>Multicrustacea</taxon>
        <taxon>Malacostraca</taxon>
        <taxon>Eumalacostraca</taxon>
        <taxon>Eucarida</taxon>
        <taxon>Decapoda</taxon>
        <taxon>Pleocyemata</taxon>
        <taxon>Brachyura</taxon>
        <taxon>Eubrachyura</taxon>
        <taxon>Portunoidea</taxon>
        <taxon>Portunidae</taxon>
        <taxon>Portuninae</taxon>
        <taxon>Portunus</taxon>
    </lineage>
</organism>
<evidence type="ECO:0000256" key="1">
    <source>
        <dbReference type="SAM" id="MobiDB-lite"/>
    </source>
</evidence>
<comment type="caution">
    <text evidence="2">The sequence shown here is derived from an EMBL/GenBank/DDBJ whole genome shotgun (WGS) entry which is preliminary data.</text>
</comment>
<proteinExistence type="predicted"/>
<keyword evidence="3" id="KW-1185">Reference proteome</keyword>
<sequence length="105" mass="11004">MREGQSLHGTHPARCEGGTAWPHPCGHFLCAACGIREHSRKSQEHNTVSTKSTPPVAWTLVAGVLPSHGLHGPGAALSSSDGHCLSTPRLITIEDQVSAAPHFLG</sequence>
<dbReference type="AlphaFoldDB" id="A0A5B7K142"/>
<protein>
    <submittedName>
        <fullName evidence="2">Uncharacterized protein</fullName>
    </submittedName>
</protein>
<evidence type="ECO:0000313" key="2">
    <source>
        <dbReference type="EMBL" id="MPD00334.1"/>
    </source>
</evidence>
<accession>A0A5B7K142</accession>
<name>A0A5B7K142_PORTR</name>
<evidence type="ECO:0000313" key="3">
    <source>
        <dbReference type="Proteomes" id="UP000324222"/>
    </source>
</evidence>
<gene>
    <name evidence="2" type="ORF">E2C01_095800</name>
</gene>
<dbReference type="Proteomes" id="UP000324222">
    <property type="component" value="Unassembled WGS sequence"/>
</dbReference>
<dbReference type="EMBL" id="VSRR010122428">
    <property type="protein sequence ID" value="MPD00334.1"/>
    <property type="molecule type" value="Genomic_DNA"/>
</dbReference>
<reference evidence="2 3" key="1">
    <citation type="submission" date="2019-05" db="EMBL/GenBank/DDBJ databases">
        <title>Another draft genome of Portunus trituberculatus and its Hox gene families provides insights of decapod evolution.</title>
        <authorList>
            <person name="Jeong J.-H."/>
            <person name="Song I."/>
            <person name="Kim S."/>
            <person name="Choi T."/>
            <person name="Kim D."/>
            <person name="Ryu S."/>
            <person name="Kim W."/>
        </authorList>
    </citation>
    <scope>NUCLEOTIDE SEQUENCE [LARGE SCALE GENOMIC DNA]</scope>
    <source>
        <tissue evidence="2">Muscle</tissue>
    </source>
</reference>
<feature type="region of interest" description="Disordered" evidence="1">
    <location>
        <begin position="1"/>
        <end position="20"/>
    </location>
</feature>